<reference evidence="2 3" key="1">
    <citation type="submission" date="2021-01" db="EMBL/GenBank/DDBJ databases">
        <title>Whole genome shotgun sequence of Asanoa siamensis NBRC 107932.</title>
        <authorList>
            <person name="Komaki H."/>
            <person name="Tamura T."/>
        </authorList>
    </citation>
    <scope>NUCLEOTIDE SEQUENCE [LARGE SCALE GENOMIC DNA]</scope>
    <source>
        <strain evidence="2 3">NBRC 107932</strain>
    </source>
</reference>
<protein>
    <submittedName>
        <fullName evidence="2">Uncharacterized protein</fullName>
    </submittedName>
</protein>
<comment type="caution">
    <text evidence="2">The sequence shown here is derived from an EMBL/GenBank/DDBJ whole genome shotgun (WGS) entry which is preliminary data.</text>
</comment>
<keyword evidence="1" id="KW-0812">Transmembrane</keyword>
<accession>A0ABQ4CH56</accession>
<keyword evidence="1" id="KW-1133">Transmembrane helix</keyword>
<name>A0ABQ4CH56_9ACTN</name>
<feature type="transmembrane region" description="Helical" evidence="1">
    <location>
        <begin position="54"/>
        <end position="79"/>
    </location>
</feature>
<keyword evidence="3" id="KW-1185">Reference proteome</keyword>
<evidence type="ECO:0000313" key="3">
    <source>
        <dbReference type="Proteomes" id="UP000604117"/>
    </source>
</evidence>
<gene>
    <name evidence="2" type="ORF">Asi02nite_01230</name>
</gene>
<proteinExistence type="predicted"/>
<dbReference type="Proteomes" id="UP000604117">
    <property type="component" value="Unassembled WGS sequence"/>
</dbReference>
<sequence length="90" mass="9338">METAGFPREAEGMKKALAVVGIVFGVYAIVRAAIEPFVIDVGDPSTYQADWGGPSLAGVLAVHCGPGVLALIVFVALALRRRARKSAVTA</sequence>
<evidence type="ECO:0000256" key="1">
    <source>
        <dbReference type="SAM" id="Phobius"/>
    </source>
</evidence>
<feature type="transmembrane region" description="Helical" evidence="1">
    <location>
        <begin position="16"/>
        <end position="34"/>
    </location>
</feature>
<dbReference type="EMBL" id="BONE01000001">
    <property type="protein sequence ID" value="GIF70605.1"/>
    <property type="molecule type" value="Genomic_DNA"/>
</dbReference>
<organism evidence="2 3">
    <name type="scientific">Asanoa siamensis</name>
    <dbReference type="NCBI Taxonomy" id="926357"/>
    <lineage>
        <taxon>Bacteria</taxon>
        <taxon>Bacillati</taxon>
        <taxon>Actinomycetota</taxon>
        <taxon>Actinomycetes</taxon>
        <taxon>Micromonosporales</taxon>
        <taxon>Micromonosporaceae</taxon>
        <taxon>Asanoa</taxon>
    </lineage>
</organism>
<evidence type="ECO:0000313" key="2">
    <source>
        <dbReference type="EMBL" id="GIF70605.1"/>
    </source>
</evidence>
<keyword evidence="1" id="KW-0472">Membrane</keyword>